<accession>A0A0C3QWK0</accession>
<name>A0A0C3QWK0_9AGAM</name>
<reference evidence="2 3" key="1">
    <citation type="submission" date="2014-04" db="EMBL/GenBank/DDBJ databases">
        <authorList>
            <consortium name="DOE Joint Genome Institute"/>
            <person name="Kuo A."/>
            <person name="Girlanda M."/>
            <person name="Perotto S."/>
            <person name="Kohler A."/>
            <person name="Nagy L.G."/>
            <person name="Floudas D."/>
            <person name="Copeland A."/>
            <person name="Barry K.W."/>
            <person name="Cichocki N."/>
            <person name="Veneault-Fourrey C."/>
            <person name="LaButti K."/>
            <person name="Lindquist E.A."/>
            <person name="Lipzen A."/>
            <person name="Lundell T."/>
            <person name="Morin E."/>
            <person name="Murat C."/>
            <person name="Sun H."/>
            <person name="Tunlid A."/>
            <person name="Henrissat B."/>
            <person name="Grigoriev I.V."/>
            <person name="Hibbett D.S."/>
            <person name="Martin F."/>
            <person name="Nordberg H.P."/>
            <person name="Cantor M.N."/>
            <person name="Hua S.X."/>
        </authorList>
    </citation>
    <scope>NUCLEOTIDE SEQUENCE [LARGE SCALE GENOMIC DNA]</scope>
    <source>
        <strain evidence="2 3">MUT 4182</strain>
    </source>
</reference>
<dbReference type="Proteomes" id="UP000054248">
    <property type="component" value="Unassembled WGS sequence"/>
</dbReference>
<feature type="compositionally biased region" description="Low complexity" evidence="1">
    <location>
        <begin position="30"/>
        <end position="45"/>
    </location>
</feature>
<reference evidence="3" key="2">
    <citation type="submission" date="2015-01" db="EMBL/GenBank/DDBJ databases">
        <title>Evolutionary Origins and Diversification of the Mycorrhizal Mutualists.</title>
        <authorList>
            <consortium name="DOE Joint Genome Institute"/>
            <consortium name="Mycorrhizal Genomics Consortium"/>
            <person name="Kohler A."/>
            <person name="Kuo A."/>
            <person name="Nagy L.G."/>
            <person name="Floudas D."/>
            <person name="Copeland A."/>
            <person name="Barry K.W."/>
            <person name="Cichocki N."/>
            <person name="Veneault-Fourrey C."/>
            <person name="LaButti K."/>
            <person name="Lindquist E.A."/>
            <person name="Lipzen A."/>
            <person name="Lundell T."/>
            <person name="Morin E."/>
            <person name="Murat C."/>
            <person name="Riley R."/>
            <person name="Ohm R."/>
            <person name="Sun H."/>
            <person name="Tunlid A."/>
            <person name="Henrissat B."/>
            <person name="Grigoriev I.V."/>
            <person name="Hibbett D.S."/>
            <person name="Martin F."/>
        </authorList>
    </citation>
    <scope>NUCLEOTIDE SEQUENCE [LARGE SCALE GENOMIC DNA]</scope>
    <source>
        <strain evidence="3">MUT 4182</strain>
    </source>
</reference>
<keyword evidence="3" id="KW-1185">Reference proteome</keyword>
<dbReference type="EMBL" id="KN822944">
    <property type="protein sequence ID" value="KIO34221.1"/>
    <property type="molecule type" value="Genomic_DNA"/>
</dbReference>
<sequence>MWQGKCEDGWNRRVVGGKDAAREGSVGKIGRPSGSGLSRLSNGRNQGMGGGGSSGWV</sequence>
<protein>
    <submittedName>
        <fullName evidence="2">Uncharacterized protein</fullName>
    </submittedName>
</protein>
<dbReference type="AlphaFoldDB" id="A0A0C3QWK0"/>
<proteinExistence type="predicted"/>
<feature type="compositionally biased region" description="Gly residues" evidence="1">
    <location>
        <begin position="46"/>
        <end position="57"/>
    </location>
</feature>
<dbReference type="HOGENOM" id="CLU_2998185_0_0_1"/>
<gene>
    <name evidence="2" type="ORF">M407DRAFT_240795</name>
</gene>
<evidence type="ECO:0000256" key="1">
    <source>
        <dbReference type="SAM" id="MobiDB-lite"/>
    </source>
</evidence>
<organism evidence="2 3">
    <name type="scientific">Tulasnella calospora MUT 4182</name>
    <dbReference type="NCBI Taxonomy" id="1051891"/>
    <lineage>
        <taxon>Eukaryota</taxon>
        <taxon>Fungi</taxon>
        <taxon>Dikarya</taxon>
        <taxon>Basidiomycota</taxon>
        <taxon>Agaricomycotina</taxon>
        <taxon>Agaricomycetes</taxon>
        <taxon>Cantharellales</taxon>
        <taxon>Tulasnellaceae</taxon>
        <taxon>Tulasnella</taxon>
    </lineage>
</organism>
<feature type="region of interest" description="Disordered" evidence="1">
    <location>
        <begin position="17"/>
        <end position="57"/>
    </location>
</feature>
<evidence type="ECO:0000313" key="3">
    <source>
        <dbReference type="Proteomes" id="UP000054248"/>
    </source>
</evidence>
<evidence type="ECO:0000313" key="2">
    <source>
        <dbReference type="EMBL" id="KIO34221.1"/>
    </source>
</evidence>